<evidence type="ECO:0000256" key="6">
    <source>
        <dbReference type="PROSITE-ProRule" id="PRU00094"/>
    </source>
</evidence>
<evidence type="ECO:0000256" key="4">
    <source>
        <dbReference type="ARBA" id="ARBA00022833"/>
    </source>
</evidence>
<dbReference type="PROSITE" id="PS50114">
    <property type="entry name" value="GATA_ZN_FINGER_2"/>
    <property type="match status" value="1"/>
</dbReference>
<dbReference type="GO" id="GO:0030154">
    <property type="term" value="P:cell differentiation"/>
    <property type="evidence" value="ECO:0000318"/>
    <property type="project" value="GO_Central"/>
</dbReference>
<sequence>MSKRQPGVLGDIQDDDPLHLAHRLFPVYTAADPPPTSSLWALGIGPAYAPPPPSPRLWWWAAIPIPLHALPPVAPPPANPGPGNDENGDGKNRSAALPVALAPLVGTGGGAVRRRRSVPRRRNRQAYRVCSHCQTSETPQWRESPDGSVTLCNACGLRYKKQGLLPEYRPTTAPSFQAGQHSNRHQRIMKMREQKNGSSSSSSS</sequence>
<reference evidence="10" key="4">
    <citation type="submission" date="2021-05" db="UniProtKB">
        <authorList>
            <consortium name="EnsemblPlants"/>
        </authorList>
    </citation>
    <scope>IDENTIFICATION</scope>
    <source>
        <strain evidence="10">cv. B73</strain>
    </source>
</reference>
<dbReference type="PROSITE" id="PS00344">
    <property type="entry name" value="GATA_ZN_FINGER_1"/>
    <property type="match status" value="1"/>
</dbReference>
<dbReference type="SMR" id="A0A1D6QH04"/>
<dbReference type="SUPFAM" id="SSF57716">
    <property type="entry name" value="Glucocorticoid receptor-like (DNA-binding domain)"/>
    <property type="match status" value="1"/>
</dbReference>
<evidence type="ECO:0000313" key="9">
    <source>
        <dbReference type="EMBL" id="AQK57167.1"/>
    </source>
</evidence>
<accession>A0A1D6QH04</accession>
<dbReference type="Proteomes" id="UP000007305">
    <property type="component" value="Chromosome 4"/>
</dbReference>
<dbReference type="PANTHER" id="PTHR45658:SF108">
    <property type="entry name" value="GATA ZINC FINGER FAMILY PROTEIN"/>
    <property type="match status" value="1"/>
</dbReference>
<evidence type="ECO:0000256" key="7">
    <source>
        <dbReference type="SAM" id="MobiDB-lite"/>
    </source>
</evidence>
<evidence type="ECO:0000313" key="10">
    <source>
        <dbReference type="EnsemblPlants" id="Zm00001eb196010_P001"/>
    </source>
</evidence>
<dbReference type="EMBL" id="CM000780">
    <property type="protein sequence ID" value="AQK57167.1"/>
    <property type="molecule type" value="Genomic_DNA"/>
</dbReference>
<evidence type="ECO:0000256" key="2">
    <source>
        <dbReference type="ARBA" id="ARBA00022723"/>
    </source>
</evidence>
<dbReference type="CDD" id="cd00202">
    <property type="entry name" value="ZnF_GATA"/>
    <property type="match status" value="1"/>
</dbReference>
<keyword evidence="5" id="KW-0010">Activator</keyword>
<dbReference type="Pfam" id="PF00320">
    <property type="entry name" value="GATA"/>
    <property type="match status" value="1"/>
</dbReference>
<dbReference type="SMART" id="SM00401">
    <property type="entry name" value="ZnF_GATA"/>
    <property type="match status" value="1"/>
</dbReference>
<dbReference type="InterPro" id="IPR013088">
    <property type="entry name" value="Znf_NHR/GATA"/>
</dbReference>
<feature type="domain" description="GATA-type" evidence="8">
    <location>
        <begin position="124"/>
        <end position="164"/>
    </location>
</feature>
<dbReference type="GO" id="GO:0005634">
    <property type="term" value="C:nucleus"/>
    <property type="evidence" value="ECO:0000318"/>
    <property type="project" value="GO_Central"/>
</dbReference>
<evidence type="ECO:0000256" key="3">
    <source>
        <dbReference type="ARBA" id="ARBA00022771"/>
    </source>
</evidence>
<protein>
    <submittedName>
        <fullName evidence="9">GATA transcription factor 14</fullName>
    </submittedName>
</protein>
<dbReference type="GO" id="GO:0006357">
    <property type="term" value="P:regulation of transcription by RNA polymerase II"/>
    <property type="evidence" value="ECO:0000318"/>
    <property type="project" value="GO_Central"/>
</dbReference>
<evidence type="ECO:0000259" key="8">
    <source>
        <dbReference type="PROSITE" id="PS50114"/>
    </source>
</evidence>
<feature type="region of interest" description="Disordered" evidence="7">
    <location>
        <begin position="74"/>
        <end position="93"/>
    </location>
</feature>
<keyword evidence="3 6" id="KW-0863">Zinc-finger</keyword>
<dbReference type="Gene3D" id="3.30.50.10">
    <property type="entry name" value="Erythroid Transcription Factor GATA-1, subunit A"/>
    <property type="match status" value="1"/>
</dbReference>
<gene>
    <name evidence="9" type="ORF">ZEAMMB73_Zm00001d052413</name>
</gene>
<dbReference type="AlphaFoldDB" id="A0A1D6QH04"/>
<evidence type="ECO:0000256" key="1">
    <source>
        <dbReference type="ARBA" id="ARBA00005694"/>
    </source>
</evidence>
<keyword evidence="11" id="KW-1185">Reference proteome</keyword>
<name>A0A1D6QH04_MAIZE</name>
<keyword evidence="2" id="KW-0479">Metal-binding</keyword>
<dbReference type="STRING" id="4577.A0A1D6QH04"/>
<dbReference type="PANTHER" id="PTHR45658">
    <property type="entry name" value="GATA TRANSCRIPTION FACTOR"/>
    <property type="match status" value="1"/>
</dbReference>
<evidence type="ECO:0000313" key="11">
    <source>
        <dbReference type="Proteomes" id="UP000007305"/>
    </source>
</evidence>
<dbReference type="FunFam" id="3.30.50.10:FF:000038">
    <property type="entry name" value="GATA transcription factor 14"/>
    <property type="match status" value="1"/>
</dbReference>
<comment type="similarity">
    <text evidence="1">Belongs to the type IV zinc-finger family. Class A subfamily.</text>
</comment>
<dbReference type="InterPro" id="IPR000679">
    <property type="entry name" value="Znf_GATA"/>
</dbReference>
<evidence type="ECO:0000256" key="5">
    <source>
        <dbReference type="ARBA" id="ARBA00023159"/>
    </source>
</evidence>
<dbReference type="GO" id="GO:0008270">
    <property type="term" value="F:zinc ion binding"/>
    <property type="evidence" value="ECO:0007669"/>
    <property type="project" value="UniProtKB-KW"/>
</dbReference>
<proteinExistence type="inferred from homology"/>
<reference evidence="10" key="3">
    <citation type="submission" date="2019-07" db="EMBL/GenBank/DDBJ databases">
        <authorList>
            <person name="Seetharam A."/>
            <person name="Woodhouse M."/>
            <person name="Cannon E."/>
        </authorList>
    </citation>
    <scope>NUCLEOTIDE SEQUENCE [LARGE SCALE GENOMIC DNA]</scope>
    <source>
        <strain evidence="10">cv. B73</strain>
    </source>
</reference>
<keyword evidence="4" id="KW-0862">Zinc</keyword>
<dbReference type="GO" id="GO:0000976">
    <property type="term" value="F:transcription cis-regulatory region binding"/>
    <property type="evidence" value="ECO:0000318"/>
    <property type="project" value="GO_Central"/>
</dbReference>
<dbReference type="EnsemblPlants" id="Zm00001eb196010_T001">
    <property type="protein sequence ID" value="Zm00001eb196010_P001"/>
    <property type="gene ID" value="Zm00001eb196010"/>
</dbReference>
<dbReference type="Gramene" id="Zm00001eb196010_T001">
    <property type="protein sequence ID" value="Zm00001eb196010_P001"/>
    <property type="gene ID" value="Zm00001eb196010"/>
</dbReference>
<dbReference type="InterPro" id="IPR051140">
    <property type="entry name" value="GATA_TF"/>
</dbReference>
<organism evidence="9">
    <name type="scientific">Zea mays</name>
    <name type="common">Maize</name>
    <dbReference type="NCBI Taxonomy" id="4577"/>
    <lineage>
        <taxon>Eukaryota</taxon>
        <taxon>Viridiplantae</taxon>
        <taxon>Streptophyta</taxon>
        <taxon>Embryophyta</taxon>
        <taxon>Tracheophyta</taxon>
        <taxon>Spermatophyta</taxon>
        <taxon>Magnoliopsida</taxon>
        <taxon>Liliopsida</taxon>
        <taxon>Poales</taxon>
        <taxon>Poaceae</taxon>
        <taxon>PACMAD clade</taxon>
        <taxon>Panicoideae</taxon>
        <taxon>Andropogonodae</taxon>
        <taxon>Andropogoneae</taxon>
        <taxon>Tripsacinae</taxon>
        <taxon>Zea</taxon>
    </lineage>
</organism>
<reference evidence="11" key="1">
    <citation type="journal article" date="2009" name="Science">
        <title>The B73 maize genome: complexity, diversity, and dynamics.</title>
        <authorList>
            <person name="Schnable P.S."/>
            <person name="Ware D."/>
            <person name="Fulton R.S."/>
            <person name="Stein J.C."/>
            <person name="Wei F."/>
            <person name="Pasternak S."/>
            <person name="Liang C."/>
            <person name="Zhang J."/>
            <person name="Fulton L."/>
            <person name="Graves T.A."/>
            <person name="Minx P."/>
            <person name="Reily A.D."/>
            <person name="Courtney L."/>
            <person name="Kruchowski S.S."/>
            <person name="Tomlinson C."/>
            <person name="Strong C."/>
            <person name="Delehaunty K."/>
            <person name="Fronick C."/>
            <person name="Courtney B."/>
            <person name="Rock S.M."/>
            <person name="Belter E."/>
            <person name="Du F."/>
            <person name="Kim K."/>
            <person name="Abbott R.M."/>
            <person name="Cotton M."/>
            <person name="Levy A."/>
            <person name="Marchetto P."/>
            <person name="Ochoa K."/>
            <person name="Jackson S.M."/>
            <person name="Gillam B."/>
            <person name="Chen W."/>
            <person name="Yan L."/>
            <person name="Higginbotham J."/>
            <person name="Cardenas M."/>
            <person name="Waligorski J."/>
            <person name="Applebaum E."/>
            <person name="Phelps L."/>
            <person name="Falcone J."/>
            <person name="Kanchi K."/>
            <person name="Thane T."/>
            <person name="Scimone A."/>
            <person name="Thane N."/>
            <person name="Henke J."/>
            <person name="Wang T."/>
            <person name="Ruppert J."/>
            <person name="Shah N."/>
            <person name="Rotter K."/>
            <person name="Hodges J."/>
            <person name="Ingenthron E."/>
            <person name="Cordes M."/>
            <person name="Kohlberg S."/>
            <person name="Sgro J."/>
            <person name="Delgado B."/>
            <person name="Mead K."/>
            <person name="Chinwalla A."/>
            <person name="Leonard S."/>
            <person name="Crouse K."/>
            <person name="Collura K."/>
            <person name="Kudrna D."/>
            <person name="Currie J."/>
            <person name="He R."/>
            <person name="Angelova A."/>
            <person name="Rajasekar S."/>
            <person name="Mueller T."/>
            <person name="Lomeli R."/>
            <person name="Scara G."/>
            <person name="Ko A."/>
            <person name="Delaney K."/>
            <person name="Wissotski M."/>
            <person name="Lopez G."/>
            <person name="Campos D."/>
            <person name="Braidotti M."/>
            <person name="Ashley E."/>
            <person name="Golser W."/>
            <person name="Kim H."/>
            <person name="Lee S."/>
            <person name="Lin J."/>
            <person name="Dujmic Z."/>
            <person name="Kim W."/>
            <person name="Talag J."/>
            <person name="Zuccolo A."/>
            <person name="Fan C."/>
            <person name="Sebastian A."/>
            <person name="Kramer M."/>
            <person name="Spiegel L."/>
            <person name="Nascimento L."/>
            <person name="Zutavern T."/>
            <person name="Miller B."/>
            <person name="Ambroise C."/>
            <person name="Muller S."/>
            <person name="Spooner W."/>
            <person name="Narechania A."/>
            <person name="Ren L."/>
            <person name="Wei S."/>
            <person name="Kumari S."/>
            <person name="Faga B."/>
            <person name="Levy M.J."/>
            <person name="McMahan L."/>
            <person name="Van Buren P."/>
            <person name="Vaughn M.W."/>
            <person name="Ying K."/>
            <person name="Yeh C.-T."/>
            <person name="Emrich S.J."/>
            <person name="Jia Y."/>
            <person name="Kalyanaraman A."/>
            <person name="Hsia A.-P."/>
            <person name="Barbazuk W.B."/>
            <person name="Baucom R.S."/>
            <person name="Brutnell T.P."/>
            <person name="Carpita N.C."/>
            <person name="Chaparro C."/>
            <person name="Chia J.-M."/>
            <person name="Deragon J.-M."/>
            <person name="Estill J.C."/>
            <person name="Fu Y."/>
            <person name="Jeddeloh J.A."/>
            <person name="Han Y."/>
            <person name="Lee H."/>
            <person name="Li P."/>
            <person name="Lisch D.R."/>
            <person name="Liu S."/>
            <person name="Liu Z."/>
            <person name="Nagel D.H."/>
            <person name="McCann M.C."/>
            <person name="SanMiguel P."/>
            <person name="Myers A.M."/>
            <person name="Nettleton D."/>
            <person name="Nguyen J."/>
            <person name="Penning B.W."/>
            <person name="Ponnala L."/>
            <person name="Schneider K.L."/>
            <person name="Schwartz D.C."/>
            <person name="Sharma A."/>
            <person name="Soderlund C."/>
            <person name="Springer N.M."/>
            <person name="Sun Q."/>
            <person name="Wang H."/>
            <person name="Waterman M."/>
            <person name="Westerman R."/>
            <person name="Wolfgruber T.K."/>
            <person name="Yang L."/>
            <person name="Yu Y."/>
            <person name="Zhang L."/>
            <person name="Zhou S."/>
            <person name="Zhu Q."/>
            <person name="Bennetzen J.L."/>
            <person name="Dawe R.K."/>
            <person name="Jiang J."/>
            <person name="Jiang N."/>
            <person name="Presting G.G."/>
            <person name="Wessler S.R."/>
            <person name="Aluru S."/>
            <person name="Martienssen R.A."/>
            <person name="Clifton S.W."/>
            <person name="McCombie W.R."/>
            <person name="Wing R.A."/>
            <person name="Wilson R.K."/>
        </authorList>
    </citation>
    <scope>NUCLEOTIDE SEQUENCE [LARGE SCALE GENOMIC DNA]</scope>
    <source>
        <strain evidence="11">cv. B73</strain>
    </source>
</reference>
<reference evidence="9" key="2">
    <citation type="submission" date="2015-12" db="EMBL/GenBank/DDBJ databases">
        <title>Update maize B73 reference genome by single molecule sequencing technologies.</title>
        <authorList>
            <consortium name="Maize Genome Sequencing Project"/>
            <person name="Ware D."/>
        </authorList>
    </citation>
    <scope>NUCLEOTIDE SEQUENCE</scope>
    <source>
        <tissue evidence="9">Seedling</tissue>
    </source>
</reference>